<dbReference type="EMBL" id="PXYT01000017">
    <property type="protein sequence ID" value="PSR29156.1"/>
    <property type="molecule type" value="Genomic_DNA"/>
</dbReference>
<sequence length="66" mass="7811">MNIIQKEDSSRAVTQKGSARLGCVRFLQGSEKIRHVHESIKVKSEQCENLFAVRTMRWILIRFRFF</sequence>
<reference evidence="1 2" key="1">
    <citation type="journal article" date="2014" name="BMC Genomics">
        <title>Comparison of environmental and isolate Sulfobacillus genomes reveals diverse carbon, sulfur, nitrogen, and hydrogen metabolisms.</title>
        <authorList>
            <person name="Justice N.B."/>
            <person name="Norman A."/>
            <person name="Brown C.T."/>
            <person name="Singh A."/>
            <person name="Thomas B.C."/>
            <person name="Banfield J.F."/>
        </authorList>
    </citation>
    <scope>NUCLEOTIDE SEQUENCE [LARGE SCALE GENOMIC DNA]</scope>
    <source>
        <strain evidence="1">AMDSBA1</strain>
    </source>
</reference>
<evidence type="ECO:0000313" key="1">
    <source>
        <dbReference type="EMBL" id="PSR29156.1"/>
    </source>
</evidence>
<accession>A0A2T2X3X2</accession>
<dbReference type="AlphaFoldDB" id="A0A2T2X3X2"/>
<dbReference type="Proteomes" id="UP000242699">
    <property type="component" value="Unassembled WGS sequence"/>
</dbReference>
<proteinExistence type="predicted"/>
<comment type="caution">
    <text evidence="1">The sequence shown here is derived from an EMBL/GenBank/DDBJ whole genome shotgun (WGS) entry which is preliminary data.</text>
</comment>
<protein>
    <submittedName>
        <fullName evidence="1">Uncharacterized protein</fullName>
    </submittedName>
</protein>
<organism evidence="1 2">
    <name type="scientific">Sulfobacillus benefaciens</name>
    <dbReference type="NCBI Taxonomy" id="453960"/>
    <lineage>
        <taxon>Bacteria</taxon>
        <taxon>Bacillati</taxon>
        <taxon>Bacillota</taxon>
        <taxon>Clostridia</taxon>
        <taxon>Eubacteriales</taxon>
        <taxon>Clostridiales Family XVII. Incertae Sedis</taxon>
        <taxon>Sulfobacillus</taxon>
    </lineage>
</organism>
<name>A0A2T2X3X2_9FIRM</name>
<evidence type="ECO:0000313" key="2">
    <source>
        <dbReference type="Proteomes" id="UP000242699"/>
    </source>
</evidence>
<gene>
    <name evidence="1" type="ORF">C7B43_09110</name>
</gene>